<proteinExistence type="predicted"/>
<protein>
    <submittedName>
        <fullName evidence="1">Uncharacterized protein</fullName>
    </submittedName>
</protein>
<gene>
    <name evidence="1" type="ORF">ACFOY0_14805</name>
</gene>
<comment type="caution">
    <text evidence="1">The sequence shown here is derived from an EMBL/GenBank/DDBJ whole genome shotgun (WGS) entry which is preliminary data.</text>
</comment>
<dbReference type="InterPro" id="IPR032675">
    <property type="entry name" value="LRR_dom_sf"/>
</dbReference>
<dbReference type="Gene3D" id="3.80.10.10">
    <property type="entry name" value="Ribonuclease Inhibitor"/>
    <property type="match status" value="1"/>
</dbReference>
<dbReference type="EMBL" id="JBHSCO010000004">
    <property type="protein sequence ID" value="MFC4392266.1"/>
    <property type="molecule type" value="Genomic_DNA"/>
</dbReference>
<keyword evidence="2" id="KW-1185">Reference proteome</keyword>
<sequence length="264" mass="30590">MINSILKRFPSNKRLYKSSNSPYESWLNNSCIFGIAHHNNPLSSIDIIPFDVTNFYSFFGEASYDFLNYMIENGIHENLEHLTIGFEHSNSEYGYKDYSKISSLLSTAKFPKLKTFEYGTDFLIVNEEQYYPHLGDLTQVLNNMPLLEELDVSGSFQLQSKVDLKNIKNLYIMDYYTEITNGTISKDTINFLTDSNLENLEIFELSLGAQNDYVYQLNSKIFLKNIDKLKLLAIDGKFEKGTKDKLQTLLNPYIEKLFLNDTEE</sequence>
<dbReference type="Proteomes" id="UP001595719">
    <property type="component" value="Unassembled WGS sequence"/>
</dbReference>
<accession>A0ABV8W8I7</accession>
<organism evidence="1 2">
    <name type="scientific">Flavobacterium quisquiliarum</name>
    <dbReference type="NCBI Taxonomy" id="1834436"/>
    <lineage>
        <taxon>Bacteria</taxon>
        <taxon>Pseudomonadati</taxon>
        <taxon>Bacteroidota</taxon>
        <taxon>Flavobacteriia</taxon>
        <taxon>Flavobacteriales</taxon>
        <taxon>Flavobacteriaceae</taxon>
        <taxon>Flavobacterium</taxon>
    </lineage>
</organism>
<evidence type="ECO:0000313" key="1">
    <source>
        <dbReference type="EMBL" id="MFC4392266.1"/>
    </source>
</evidence>
<name>A0ABV8W8I7_9FLAO</name>
<evidence type="ECO:0000313" key="2">
    <source>
        <dbReference type="Proteomes" id="UP001595719"/>
    </source>
</evidence>
<reference evidence="2" key="1">
    <citation type="journal article" date="2019" name="Int. J. Syst. Evol. Microbiol.">
        <title>The Global Catalogue of Microorganisms (GCM) 10K type strain sequencing project: providing services to taxonomists for standard genome sequencing and annotation.</title>
        <authorList>
            <consortium name="The Broad Institute Genomics Platform"/>
            <consortium name="The Broad Institute Genome Sequencing Center for Infectious Disease"/>
            <person name="Wu L."/>
            <person name="Ma J."/>
        </authorList>
    </citation>
    <scope>NUCLEOTIDE SEQUENCE [LARGE SCALE GENOMIC DNA]</scope>
    <source>
        <strain evidence="2">CGMCC 1.15345</strain>
    </source>
</reference>
<dbReference type="RefSeq" id="WP_179007177.1">
    <property type="nucleotide sequence ID" value="NZ_JBHSCO010000004.1"/>
</dbReference>